<dbReference type="AlphaFoldDB" id="A0A941HX80"/>
<dbReference type="SUPFAM" id="SSF54593">
    <property type="entry name" value="Glyoxalase/Bleomycin resistance protein/Dihydroxybiphenyl dioxygenase"/>
    <property type="match status" value="1"/>
</dbReference>
<name>A0A941HX80_9CAUL</name>
<dbReference type="PANTHER" id="PTHR34109:SF1">
    <property type="entry name" value="VOC DOMAIN-CONTAINING PROTEIN"/>
    <property type="match status" value="1"/>
</dbReference>
<evidence type="ECO:0000313" key="2">
    <source>
        <dbReference type="EMBL" id="MBR7620220.1"/>
    </source>
</evidence>
<dbReference type="InterPro" id="IPR004360">
    <property type="entry name" value="Glyas_Fos-R_dOase_dom"/>
</dbReference>
<dbReference type="InterPro" id="IPR029068">
    <property type="entry name" value="Glyas_Bleomycin-R_OHBP_Dase"/>
</dbReference>
<reference evidence="2" key="1">
    <citation type="submission" date="2021-04" db="EMBL/GenBank/DDBJ databases">
        <title>Draft genome assembly of strain Phenylobacterium sp. 20VBR1 using MiniION and Illumina platforms.</title>
        <authorList>
            <person name="Thomas F.A."/>
            <person name="Krishnan K.P."/>
            <person name="Sinha R.K."/>
        </authorList>
    </citation>
    <scope>NUCLEOTIDE SEQUENCE</scope>
    <source>
        <strain evidence="2">20VBR1</strain>
    </source>
</reference>
<evidence type="ECO:0000259" key="1">
    <source>
        <dbReference type="PROSITE" id="PS51819"/>
    </source>
</evidence>
<dbReference type="Pfam" id="PF00903">
    <property type="entry name" value="Glyoxalase"/>
    <property type="match status" value="1"/>
</dbReference>
<dbReference type="PANTHER" id="PTHR34109">
    <property type="entry name" value="BNAUNNG04460D PROTEIN-RELATED"/>
    <property type="match status" value="1"/>
</dbReference>
<feature type="domain" description="VOC" evidence="1">
    <location>
        <begin position="1"/>
        <end position="126"/>
    </location>
</feature>
<dbReference type="Gene3D" id="3.30.720.120">
    <property type="match status" value="1"/>
</dbReference>
<evidence type="ECO:0000313" key="3">
    <source>
        <dbReference type="Proteomes" id="UP000622580"/>
    </source>
</evidence>
<dbReference type="Gene3D" id="3.30.720.110">
    <property type="match status" value="1"/>
</dbReference>
<proteinExistence type="predicted"/>
<comment type="caution">
    <text evidence="2">The sequence shown here is derived from an EMBL/GenBank/DDBJ whole genome shotgun (WGS) entry which is preliminary data.</text>
</comment>
<sequence>MAKMSSALFYQDPRAALAWLQKAFGFELTMLLEDADGNVAHSQLSFGDSMVMIGSEWSEDHKSPKSLGGKNTQTVSLQIDDDIDAHCARAKAAGAEIYAEPETQFYGDRTYRCRDPEGHIWNVAQTVAVVTREEAEAATGLKITGWI</sequence>
<organism evidence="2 3">
    <name type="scientific">Phenylobacterium glaciei</name>
    <dbReference type="NCBI Taxonomy" id="2803784"/>
    <lineage>
        <taxon>Bacteria</taxon>
        <taxon>Pseudomonadati</taxon>
        <taxon>Pseudomonadota</taxon>
        <taxon>Alphaproteobacteria</taxon>
        <taxon>Caulobacterales</taxon>
        <taxon>Caulobacteraceae</taxon>
        <taxon>Phenylobacterium</taxon>
    </lineage>
</organism>
<dbReference type="EMBL" id="JAGSGD010000001">
    <property type="protein sequence ID" value="MBR7620220.1"/>
    <property type="molecule type" value="Genomic_DNA"/>
</dbReference>
<dbReference type="InterPro" id="IPR037523">
    <property type="entry name" value="VOC_core"/>
</dbReference>
<gene>
    <name evidence="2" type="ORF">JKL49_12555</name>
</gene>
<dbReference type="RefSeq" id="WP_215340941.1">
    <property type="nucleotide sequence ID" value="NZ_JAGSGD010000001.1"/>
</dbReference>
<keyword evidence="3" id="KW-1185">Reference proteome</keyword>
<dbReference type="PROSITE" id="PS51819">
    <property type="entry name" value="VOC"/>
    <property type="match status" value="1"/>
</dbReference>
<protein>
    <submittedName>
        <fullName evidence="2">VOC family protein</fullName>
    </submittedName>
</protein>
<dbReference type="Proteomes" id="UP000622580">
    <property type="component" value="Unassembled WGS sequence"/>
</dbReference>
<accession>A0A941HX80</accession>